<dbReference type="Pfam" id="PF00441">
    <property type="entry name" value="Acyl-CoA_dh_1"/>
    <property type="match status" value="1"/>
</dbReference>
<proteinExistence type="inferred from homology"/>
<feature type="domain" description="Acyl-CoA oxidase/dehydrogenase middle" evidence="7">
    <location>
        <begin position="131"/>
        <end position="223"/>
    </location>
</feature>
<keyword evidence="5 8" id="KW-0560">Oxidoreductase</keyword>
<organism evidence="8 9">
    <name type="scientific">Nocardiopsis tropica</name>
    <dbReference type="NCBI Taxonomy" id="109330"/>
    <lineage>
        <taxon>Bacteria</taxon>
        <taxon>Bacillati</taxon>
        <taxon>Actinomycetota</taxon>
        <taxon>Actinomycetes</taxon>
        <taxon>Streptosporangiales</taxon>
        <taxon>Nocardiopsidaceae</taxon>
        <taxon>Nocardiopsis</taxon>
    </lineage>
</organism>
<dbReference type="EC" id="1.-.-.-" evidence="8"/>
<evidence type="ECO:0000259" key="6">
    <source>
        <dbReference type="Pfam" id="PF00441"/>
    </source>
</evidence>
<dbReference type="SUPFAM" id="SSF47203">
    <property type="entry name" value="Acyl-CoA dehydrogenase C-terminal domain-like"/>
    <property type="match status" value="1"/>
</dbReference>
<comment type="caution">
    <text evidence="8">The sequence shown here is derived from an EMBL/GenBank/DDBJ whole genome shotgun (WGS) entry which is preliminary data.</text>
</comment>
<evidence type="ECO:0000256" key="1">
    <source>
        <dbReference type="ARBA" id="ARBA00001974"/>
    </source>
</evidence>
<comment type="similarity">
    <text evidence="2 5">Belongs to the acyl-CoA dehydrogenase family.</text>
</comment>
<feature type="domain" description="Acyl-CoA dehydrogenase/oxidase C-terminal" evidence="6">
    <location>
        <begin position="240"/>
        <end position="378"/>
    </location>
</feature>
<dbReference type="InterPro" id="IPR006091">
    <property type="entry name" value="Acyl-CoA_Oxase/DH_mid-dom"/>
</dbReference>
<dbReference type="InterPro" id="IPR036250">
    <property type="entry name" value="AcylCo_DH-like_C"/>
</dbReference>
<dbReference type="RefSeq" id="WP_330157288.1">
    <property type="nucleotide sequence ID" value="NZ_BAAAJA010000018.1"/>
</dbReference>
<dbReference type="Proteomes" id="UP001348641">
    <property type="component" value="Unassembled WGS sequence"/>
</dbReference>
<evidence type="ECO:0000259" key="7">
    <source>
        <dbReference type="Pfam" id="PF02770"/>
    </source>
</evidence>
<protein>
    <submittedName>
        <fullName evidence="8">Acyl-CoA dehydrogenase family protein</fullName>
        <ecNumber evidence="8">1.-.-.-</ecNumber>
    </submittedName>
</protein>
<dbReference type="InterPro" id="IPR046373">
    <property type="entry name" value="Acyl-CoA_Oxase/DH_mid-dom_sf"/>
</dbReference>
<reference evidence="8 9" key="1">
    <citation type="submission" date="2023-07" db="EMBL/GenBank/DDBJ databases">
        <authorList>
            <person name="Girao M."/>
            <person name="Carvalho M.F."/>
        </authorList>
    </citation>
    <scope>NUCLEOTIDE SEQUENCE [LARGE SCALE GENOMIC DNA]</scope>
    <source>
        <strain evidence="8 9">66/93</strain>
    </source>
</reference>
<evidence type="ECO:0000313" key="8">
    <source>
        <dbReference type="EMBL" id="MEE2050046.1"/>
    </source>
</evidence>
<dbReference type="SUPFAM" id="SSF56645">
    <property type="entry name" value="Acyl-CoA dehydrogenase NM domain-like"/>
    <property type="match status" value="1"/>
</dbReference>
<dbReference type="EMBL" id="JAUUCC010000010">
    <property type="protein sequence ID" value="MEE2050046.1"/>
    <property type="molecule type" value="Genomic_DNA"/>
</dbReference>
<comment type="cofactor">
    <cofactor evidence="1 5">
        <name>FAD</name>
        <dbReference type="ChEBI" id="CHEBI:57692"/>
    </cofactor>
</comment>
<keyword evidence="4 5" id="KW-0274">FAD</keyword>
<dbReference type="InterPro" id="IPR009075">
    <property type="entry name" value="AcylCo_DH/oxidase_C"/>
</dbReference>
<dbReference type="GO" id="GO:0016491">
    <property type="term" value="F:oxidoreductase activity"/>
    <property type="evidence" value="ECO:0007669"/>
    <property type="project" value="UniProtKB-KW"/>
</dbReference>
<dbReference type="InterPro" id="IPR009100">
    <property type="entry name" value="AcylCoA_DH/oxidase_NM_dom_sf"/>
</dbReference>
<name>A0ABU7KLB0_9ACTN</name>
<accession>A0ABU7KLB0</accession>
<dbReference type="Gene3D" id="1.10.540.10">
    <property type="entry name" value="Acyl-CoA dehydrogenase/oxidase, N-terminal domain"/>
    <property type="match status" value="1"/>
</dbReference>
<dbReference type="Gene3D" id="2.40.110.10">
    <property type="entry name" value="Butyryl-CoA Dehydrogenase, subunit A, domain 2"/>
    <property type="match status" value="1"/>
</dbReference>
<evidence type="ECO:0000256" key="3">
    <source>
        <dbReference type="ARBA" id="ARBA00022630"/>
    </source>
</evidence>
<dbReference type="Gene3D" id="1.20.140.10">
    <property type="entry name" value="Butyryl-CoA Dehydrogenase, subunit A, domain 3"/>
    <property type="match status" value="1"/>
</dbReference>
<dbReference type="Pfam" id="PF02770">
    <property type="entry name" value="Acyl-CoA_dh_M"/>
    <property type="match status" value="1"/>
</dbReference>
<evidence type="ECO:0000256" key="2">
    <source>
        <dbReference type="ARBA" id="ARBA00009347"/>
    </source>
</evidence>
<sequence length="384" mass="41015">MIELDDRLRVLQRAAREWGEELEELGAELDHDPDGVDRFTDVSAFRYVSRMMIPPEYQDSALHLSGHSFHGDRALERVVAVEALGRGDAGAFLAAPGPSLSGGLVALLGDTAQQKWFFEHFSDEPVWTFLGLTEPDHGSDASAMATTLTPEPGGDRATLTGEKRYVGNASRARLGTVFARTGPGPLGVSAVMVRTGTPGFHASPLPTIGLRGARVCAVRFDGVAVSGDQVLGRHLRASSRGMHAAVRMFNQFRPGVAALALGIAQAAHDYLSQHRSDLGPGGGHALADMEDRLVDTRQLVWRAAADVDHDPARGHLASAAKASAARLAEETTLRALELLGPGARFSHPRPEKLARDARGVEFMEGTTHVQRLNVAQGVVTGRIG</sequence>
<gene>
    <name evidence="8" type="ORF">Q8A49_05990</name>
</gene>
<dbReference type="PANTHER" id="PTHR43884:SF12">
    <property type="entry name" value="ISOVALERYL-COA DEHYDROGENASE, MITOCHONDRIAL-RELATED"/>
    <property type="match status" value="1"/>
</dbReference>
<dbReference type="InterPro" id="IPR037069">
    <property type="entry name" value="AcylCoA_DH/ox_N_sf"/>
</dbReference>
<keyword evidence="3 5" id="KW-0285">Flavoprotein</keyword>
<evidence type="ECO:0000313" key="9">
    <source>
        <dbReference type="Proteomes" id="UP001348641"/>
    </source>
</evidence>
<dbReference type="PANTHER" id="PTHR43884">
    <property type="entry name" value="ACYL-COA DEHYDROGENASE"/>
    <property type="match status" value="1"/>
</dbReference>
<evidence type="ECO:0000256" key="5">
    <source>
        <dbReference type="RuleBase" id="RU362125"/>
    </source>
</evidence>
<evidence type="ECO:0000256" key="4">
    <source>
        <dbReference type="ARBA" id="ARBA00022827"/>
    </source>
</evidence>